<keyword evidence="1" id="KW-0677">Repeat</keyword>
<dbReference type="PROSITE" id="PS50088">
    <property type="entry name" value="ANK_REPEAT"/>
    <property type="match status" value="1"/>
</dbReference>
<sequence>MASGSDLPESGPSTGEDWIDKDNPKELLTWLAPQKELEEHLQKLFLYALRRGKWSCASALLKNNGWLSRVCDDLHQNIIFYWADGMQCNSNIEEAIKWLDEYVSFEAIKQMLKEPNGEGSTIFHAVAATGQCRVMEWIQYKLPELDVNQTNKYGYTALHKAARYGQAEAISWLLKHGADVSLVTINGDRPEHEALKCGYIELINWPASLNCEIQISLQARYDRAQAIRLSFPKQRLIEKEASEYHLNQLSSCCPEYKKLIMRSMQSVPQLAIACLLALSDAILSHLPWTSIENESGHYRQAMGYAAAASTIAIRHLNSSNALLWQKQSSTQKNKNFVTKCCQIQLQFHLHCTTQWSEDLMQLRRQCKTSEDNTKRMTKELCTILKTILEICFKSIACSTSSLHIYIAGTWDHWDVDEATPYSDIECACLIEEDNTNIPLIGLEETPEELLYLFDGCDEQPQIIRSGLHADFLYMPHRNPDVLIHTPTNLVNVQRDQNFTFLDRQILLSFQKIDGSDQLFSIYQESLYQCLNTNIGSWLKSHRLQERLSSEIVQQIVEDLNPMSQAANALEDGHIRISVKRQLYRLPQQIILALTLYYGLRASHVIDQLNALASRRLLCDQTVQLLRELIHTTLKWRIKTQMHYQTADEWLYQPDAQVVFLFGCASLFPPFKRARAIKANVCNFMAIISKCKAVEQ</sequence>
<protein>
    <submittedName>
        <fullName evidence="5">Uncharacterized protein</fullName>
    </submittedName>
</protein>
<evidence type="ECO:0000313" key="6">
    <source>
        <dbReference type="Proteomes" id="UP000023152"/>
    </source>
</evidence>
<dbReference type="PROSITE" id="PS50297">
    <property type="entry name" value="ANK_REP_REGION"/>
    <property type="match status" value="1"/>
</dbReference>
<accession>X6PDW7</accession>
<dbReference type="PANTHER" id="PTHR24173">
    <property type="entry name" value="ANKYRIN REPEAT CONTAINING"/>
    <property type="match status" value="1"/>
</dbReference>
<gene>
    <name evidence="5" type="ORF">RFI_00351</name>
</gene>
<dbReference type="PANTHER" id="PTHR24173:SF74">
    <property type="entry name" value="ANKYRIN REPEAT DOMAIN-CONTAINING PROTEIN 16"/>
    <property type="match status" value="1"/>
</dbReference>
<dbReference type="Gene3D" id="1.25.40.20">
    <property type="entry name" value="Ankyrin repeat-containing domain"/>
    <property type="match status" value="1"/>
</dbReference>
<dbReference type="AlphaFoldDB" id="X6PDW7"/>
<dbReference type="SMART" id="SM00248">
    <property type="entry name" value="ANK"/>
    <property type="match status" value="3"/>
</dbReference>
<dbReference type="OrthoDB" id="70519at2759"/>
<dbReference type="SUPFAM" id="SSF48403">
    <property type="entry name" value="Ankyrin repeat"/>
    <property type="match status" value="1"/>
</dbReference>
<evidence type="ECO:0000313" key="5">
    <source>
        <dbReference type="EMBL" id="ETO36710.1"/>
    </source>
</evidence>
<evidence type="ECO:0000256" key="2">
    <source>
        <dbReference type="ARBA" id="ARBA00023043"/>
    </source>
</evidence>
<dbReference type="EMBL" id="ASPP01000369">
    <property type="protein sequence ID" value="ETO36710.1"/>
    <property type="molecule type" value="Genomic_DNA"/>
</dbReference>
<dbReference type="Proteomes" id="UP000023152">
    <property type="component" value="Unassembled WGS sequence"/>
</dbReference>
<organism evidence="5 6">
    <name type="scientific">Reticulomyxa filosa</name>
    <dbReference type="NCBI Taxonomy" id="46433"/>
    <lineage>
        <taxon>Eukaryota</taxon>
        <taxon>Sar</taxon>
        <taxon>Rhizaria</taxon>
        <taxon>Retaria</taxon>
        <taxon>Foraminifera</taxon>
        <taxon>Monothalamids</taxon>
        <taxon>Reticulomyxidae</taxon>
        <taxon>Reticulomyxa</taxon>
    </lineage>
</organism>
<dbReference type="InterPro" id="IPR036770">
    <property type="entry name" value="Ankyrin_rpt-contain_sf"/>
</dbReference>
<dbReference type="InterPro" id="IPR002110">
    <property type="entry name" value="Ankyrin_rpt"/>
</dbReference>
<comment type="caution">
    <text evidence="5">The sequence shown here is derived from an EMBL/GenBank/DDBJ whole genome shotgun (WGS) entry which is preliminary data.</text>
</comment>
<reference evidence="5 6" key="1">
    <citation type="journal article" date="2013" name="Curr. Biol.">
        <title>The Genome of the Foraminiferan Reticulomyxa filosa.</title>
        <authorList>
            <person name="Glockner G."/>
            <person name="Hulsmann N."/>
            <person name="Schleicher M."/>
            <person name="Noegel A.A."/>
            <person name="Eichinger L."/>
            <person name="Gallinger C."/>
            <person name="Pawlowski J."/>
            <person name="Sierra R."/>
            <person name="Euteneuer U."/>
            <person name="Pillet L."/>
            <person name="Moustafa A."/>
            <person name="Platzer M."/>
            <person name="Groth M."/>
            <person name="Szafranski K."/>
            <person name="Schliwa M."/>
        </authorList>
    </citation>
    <scope>NUCLEOTIDE SEQUENCE [LARGE SCALE GENOMIC DNA]</scope>
</reference>
<feature type="repeat" description="ANK" evidence="3">
    <location>
        <begin position="153"/>
        <end position="185"/>
    </location>
</feature>
<dbReference type="Pfam" id="PF12796">
    <property type="entry name" value="Ank_2"/>
    <property type="match status" value="1"/>
</dbReference>
<keyword evidence="6" id="KW-1185">Reference proteome</keyword>
<name>X6PDW7_RETFI</name>
<evidence type="ECO:0000256" key="4">
    <source>
        <dbReference type="SAM" id="MobiDB-lite"/>
    </source>
</evidence>
<evidence type="ECO:0000256" key="1">
    <source>
        <dbReference type="ARBA" id="ARBA00022737"/>
    </source>
</evidence>
<evidence type="ECO:0000256" key="3">
    <source>
        <dbReference type="PROSITE-ProRule" id="PRU00023"/>
    </source>
</evidence>
<feature type="region of interest" description="Disordered" evidence="4">
    <location>
        <begin position="1"/>
        <end position="21"/>
    </location>
</feature>
<keyword evidence="2 3" id="KW-0040">ANK repeat</keyword>
<proteinExistence type="predicted"/>